<organism evidence="3 4">
    <name type="scientific">Toxocara canis</name>
    <name type="common">Canine roundworm</name>
    <dbReference type="NCBI Taxonomy" id="6265"/>
    <lineage>
        <taxon>Eukaryota</taxon>
        <taxon>Metazoa</taxon>
        <taxon>Ecdysozoa</taxon>
        <taxon>Nematoda</taxon>
        <taxon>Chromadorea</taxon>
        <taxon>Rhabditida</taxon>
        <taxon>Spirurina</taxon>
        <taxon>Ascaridomorpha</taxon>
        <taxon>Ascaridoidea</taxon>
        <taxon>Toxocaridae</taxon>
        <taxon>Toxocara</taxon>
    </lineage>
</organism>
<feature type="compositionally biased region" description="Basic and acidic residues" evidence="1">
    <location>
        <begin position="1"/>
        <end position="18"/>
    </location>
</feature>
<dbReference type="AlphaFoldDB" id="A0A183UFW9"/>
<evidence type="ECO:0000313" key="3">
    <source>
        <dbReference type="Proteomes" id="UP000050794"/>
    </source>
</evidence>
<name>A0A183UFW9_TOXCA</name>
<gene>
    <name evidence="2" type="ORF">TCNE_LOCUS7389</name>
</gene>
<sequence length="68" mass="7931">MRRDRIHEFVDRSSKETSVDESGFNIMEEGQEGWEQRKGHGREGDEDDNFGAASYRFVFNTMSIVQDN</sequence>
<evidence type="ECO:0000256" key="1">
    <source>
        <dbReference type="SAM" id="MobiDB-lite"/>
    </source>
</evidence>
<feature type="compositionally biased region" description="Basic and acidic residues" evidence="1">
    <location>
        <begin position="34"/>
        <end position="43"/>
    </location>
</feature>
<dbReference type="WBParaSite" id="TCNE_0000738901-mRNA-1">
    <property type="protein sequence ID" value="TCNE_0000738901-mRNA-1"/>
    <property type="gene ID" value="TCNE_0000738901"/>
</dbReference>
<protein>
    <submittedName>
        <fullName evidence="2 4">Uncharacterized protein</fullName>
    </submittedName>
</protein>
<accession>A0A183UFW9</accession>
<reference evidence="4" key="1">
    <citation type="submission" date="2016-06" db="UniProtKB">
        <authorList>
            <consortium name="WormBaseParasite"/>
        </authorList>
    </citation>
    <scope>IDENTIFICATION</scope>
</reference>
<dbReference type="Proteomes" id="UP000050794">
    <property type="component" value="Unassembled WGS sequence"/>
</dbReference>
<evidence type="ECO:0000313" key="2">
    <source>
        <dbReference type="EMBL" id="VDM38710.1"/>
    </source>
</evidence>
<evidence type="ECO:0000313" key="4">
    <source>
        <dbReference type="WBParaSite" id="TCNE_0000738901-mRNA-1"/>
    </source>
</evidence>
<reference evidence="2 3" key="2">
    <citation type="submission" date="2018-11" db="EMBL/GenBank/DDBJ databases">
        <authorList>
            <consortium name="Pathogen Informatics"/>
        </authorList>
    </citation>
    <scope>NUCLEOTIDE SEQUENCE [LARGE SCALE GENOMIC DNA]</scope>
</reference>
<dbReference type="EMBL" id="UYWY01019671">
    <property type="protein sequence ID" value="VDM38710.1"/>
    <property type="molecule type" value="Genomic_DNA"/>
</dbReference>
<proteinExistence type="predicted"/>
<keyword evidence="3" id="KW-1185">Reference proteome</keyword>
<feature type="region of interest" description="Disordered" evidence="1">
    <location>
        <begin position="1"/>
        <end position="49"/>
    </location>
</feature>